<dbReference type="GeneID" id="36340104"/>
<sequence length="121" mass="14320">MNVGSQKSFVVFQAIWNNKMNDFRQVTTEILDVTHLKTRSEHDTFSQHNIHMQYAYTYFVLTIFSLGMNNSAHFLPPREQRNYRSQMIDNILPEEQPKMGHPGRNPKHSVFCYVRDKGEEQ</sequence>
<proteinExistence type="predicted"/>
<evidence type="ECO:0000313" key="3">
    <source>
        <dbReference type="Proteomes" id="UP000019149"/>
    </source>
</evidence>
<dbReference type="RefSeq" id="XP_024351959.1">
    <property type="nucleotide sequence ID" value="XM_024493638.1"/>
</dbReference>
<dbReference type="CTD" id="36340104"/>
<feature type="transmembrane region" description="Helical" evidence="1">
    <location>
        <begin position="55"/>
        <end position="75"/>
    </location>
</feature>
<organism evidence="2 3">
    <name type="scientific">Echinococcus granulosus</name>
    <name type="common">Hydatid tapeworm</name>
    <dbReference type="NCBI Taxonomy" id="6210"/>
    <lineage>
        <taxon>Eukaryota</taxon>
        <taxon>Metazoa</taxon>
        <taxon>Spiralia</taxon>
        <taxon>Lophotrochozoa</taxon>
        <taxon>Platyhelminthes</taxon>
        <taxon>Cestoda</taxon>
        <taxon>Eucestoda</taxon>
        <taxon>Cyclophyllidea</taxon>
        <taxon>Taeniidae</taxon>
        <taxon>Echinococcus</taxon>
        <taxon>Echinococcus granulosus group</taxon>
    </lineage>
</organism>
<dbReference type="KEGG" id="egl:EGR_04389"/>
<protein>
    <submittedName>
        <fullName evidence="2">Uncharacterized protein</fullName>
    </submittedName>
</protein>
<keyword evidence="3" id="KW-1185">Reference proteome</keyword>
<keyword evidence="1" id="KW-0472">Membrane</keyword>
<comment type="caution">
    <text evidence="2">The sequence shown here is derived from an EMBL/GenBank/DDBJ whole genome shotgun (WGS) entry which is preliminary data.</text>
</comment>
<dbReference type="AlphaFoldDB" id="W6UI74"/>
<reference evidence="2 3" key="1">
    <citation type="journal article" date="2013" name="Nat. Genet.">
        <title>The genome of the hydatid tapeworm Echinococcus granulosus.</title>
        <authorList>
            <person name="Zheng H."/>
            <person name="Zhang W."/>
            <person name="Zhang L."/>
            <person name="Zhang Z."/>
            <person name="Li J."/>
            <person name="Lu G."/>
            <person name="Zhu Y."/>
            <person name="Wang Y."/>
            <person name="Huang Y."/>
            <person name="Liu J."/>
            <person name="Kang H."/>
            <person name="Chen J."/>
            <person name="Wang L."/>
            <person name="Chen A."/>
            <person name="Yu S."/>
            <person name="Gao Z."/>
            <person name="Jin L."/>
            <person name="Gu W."/>
            <person name="Wang Z."/>
            <person name="Zhao L."/>
            <person name="Shi B."/>
            <person name="Wen H."/>
            <person name="Lin R."/>
            <person name="Jones M.K."/>
            <person name="Brejova B."/>
            <person name="Vinar T."/>
            <person name="Zhao G."/>
            <person name="McManus D.P."/>
            <person name="Chen Z."/>
            <person name="Zhou Y."/>
            <person name="Wang S."/>
        </authorList>
    </citation>
    <scope>NUCLEOTIDE SEQUENCE [LARGE SCALE GENOMIC DNA]</scope>
</reference>
<dbReference type="Proteomes" id="UP000019149">
    <property type="component" value="Unassembled WGS sequence"/>
</dbReference>
<gene>
    <name evidence="2" type="ORF">EGR_04389</name>
</gene>
<accession>W6UI74</accession>
<keyword evidence="1" id="KW-1133">Transmembrane helix</keyword>
<name>W6UI74_ECHGR</name>
<evidence type="ECO:0000256" key="1">
    <source>
        <dbReference type="SAM" id="Phobius"/>
    </source>
</evidence>
<keyword evidence="1" id="KW-0812">Transmembrane</keyword>
<evidence type="ECO:0000313" key="2">
    <source>
        <dbReference type="EMBL" id="EUB60763.1"/>
    </source>
</evidence>
<dbReference type="EMBL" id="APAU02000027">
    <property type="protein sequence ID" value="EUB60763.1"/>
    <property type="molecule type" value="Genomic_DNA"/>
</dbReference>